<evidence type="ECO:0000313" key="1">
    <source>
        <dbReference type="EMBL" id="KJF45389.1"/>
    </source>
</evidence>
<dbReference type="Proteomes" id="UP000032544">
    <property type="component" value="Unassembled WGS sequence"/>
</dbReference>
<dbReference type="AlphaFoldDB" id="A0A0D8JF92"/>
<keyword evidence="2" id="KW-1185">Reference proteome</keyword>
<dbReference type="OrthoDB" id="1118734at2"/>
<reference evidence="1 2" key="1">
    <citation type="submission" date="2014-09" db="EMBL/GenBank/DDBJ databases">
        <title>Draft Genome Sequence of Draconibacterium sp. JN14CK-3.</title>
        <authorList>
            <person name="Dong C."/>
            <person name="Lai Q."/>
            <person name="Shao Z."/>
        </authorList>
    </citation>
    <scope>NUCLEOTIDE SEQUENCE [LARGE SCALE GENOMIC DNA]</scope>
    <source>
        <strain evidence="1 2">JN14CK-3</strain>
    </source>
</reference>
<organism evidence="1 2">
    <name type="scientific">Draconibacterium sediminis</name>
    <dbReference type="NCBI Taxonomy" id="1544798"/>
    <lineage>
        <taxon>Bacteria</taxon>
        <taxon>Pseudomonadati</taxon>
        <taxon>Bacteroidota</taxon>
        <taxon>Bacteroidia</taxon>
        <taxon>Marinilabiliales</taxon>
        <taxon>Prolixibacteraceae</taxon>
        <taxon>Draconibacterium</taxon>
    </lineage>
</organism>
<dbReference type="EMBL" id="JRHC01000001">
    <property type="protein sequence ID" value="KJF45389.1"/>
    <property type="molecule type" value="Genomic_DNA"/>
</dbReference>
<dbReference type="RefSeq" id="WP_045027561.1">
    <property type="nucleotide sequence ID" value="NZ_JRHC01000001.1"/>
</dbReference>
<gene>
    <name evidence="1" type="ORF">LH29_08480</name>
</gene>
<dbReference type="Pfam" id="PF10677">
    <property type="entry name" value="DUF2490"/>
    <property type="match status" value="1"/>
</dbReference>
<evidence type="ECO:0008006" key="3">
    <source>
        <dbReference type="Google" id="ProtNLM"/>
    </source>
</evidence>
<accession>A0A0D8JF92</accession>
<comment type="caution">
    <text evidence="1">The sequence shown here is derived from an EMBL/GenBank/DDBJ whole genome shotgun (WGS) entry which is preliminary data.</text>
</comment>
<sequence>MARIKKHRLFSTALLFVIFLFPLRSVGEKHEESNGFDEFWQELYVYSSPNERITLGLLLNNLYAFPVGKYDWFIEGGVKYKVNNWLEAEAIYRQEYIKTEGIWTYENRPMLRIGGRKNVGIWRIKNRHRFEMRHFEKIPTRFRYRTDVKVLPILNITTWNLNPYVQEELFVSEGRISRIRSYLGIIGKKGIIEPSAYFLIQTKLHGRMSKNNLICGICLGLELSKI</sequence>
<proteinExistence type="predicted"/>
<name>A0A0D8JF92_9BACT</name>
<dbReference type="InterPro" id="IPR019619">
    <property type="entry name" value="DUF2490"/>
</dbReference>
<evidence type="ECO:0000313" key="2">
    <source>
        <dbReference type="Proteomes" id="UP000032544"/>
    </source>
</evidence>
<protein>
    <recommendedName>
        <fullName evidence="3">DUF2490 domain-containing protein</fullName>
    </recommendedName>
</protein>